<evidence type="ECO:0000256" key="3">
    <source>
        <dbReference type="ARBA" id="ARBA00022475"/>
    </source>
</evidence>
<comment type="caution">
    <text evidence="8">The sequence shown here is derived from an EMBL/GenBank/DDBJ whole genome shotgun (WGS) entry which is preliminary data.</text>
</comment>
<accession>A0ABS4ZY62</accession>
<reference evidence="8 9" key="1">
    <citation type="submission" date="2021-03" db="EMBL/GenBank/DDBJ databases">
        <title>Sequencing the genomes of 1000 actinobacteria strains.</title>
        <authorList>
            <person name="Klenk H.-P."/>
        </authorList>
    </citation>
    <scope>NUCLEOTIDE SEQUENCE [LARGE SCALE GENOMIC DNA]</scope>
    <source>
        <strain evidence="8 9">DSM 46713</strain>
    </source>
</reference>
<keyword evidence="9" id="KW-1185">Reference proteome</keyword>
<dbReference type="Pfam" id="PF01899">
    <property type="entry name" value="MNHE"/>
    <property type="match status" value="1"/>
</dbReference>
<name>A0ABS4ZY62_9MYCO</name>
<dbReference type="PANTHER" id="PTHR34584:SF1">
    <property type="entry name" value="NA(+)_H(+) ANTIPORTER SUBUNIT E1"/>
    <property type="match status" value="1"/>
</dbReference>
<comment type="similarity">
    <text evidence="2">Belongs to the CPA3 antiporters (TC 2.A.63) subunit E family.</text>
</comment>
<keyword evidence="6 7" id="KW-0472">Membrane</keyword>
<comment type="subcellular location">
    <subcellularLocation>
        <location evidence="1">Cell membrane</location>
        <topology evidence="1">Multi-pass membrane protein</topology>
    </subcellularLocation>
</comment>
<evidence type="ECO:0000313" key="8">
    <source>
        <dbReference type="EMBL" id="MBP2454428.1"/>
    </source>
</evidence>
<protein>
    <submittedName>
        <fullName evidence="8">Multicomponent Na+:H+ antiporter subunit E</fullName>
    </submittedName>
</protein>
<evidence type="ECO:0000256" key="2">
    <source>
        <dbReference type="ARBA" id="ARBA00006228"/>
    </source>
</evidence>
<dbReference type="NCBIfam" id="NF006521">
    <property type="entry name" value="PRK08965.1-5"/>
    <property type="match status" value="1"/>
</dbReference>
<feature type="transmembrane region" description="Helical" evidence="7">
    <location>
        <begin position="113"/>
        <end position="133"/>
    </location>
</feature>
<dbReference type="EMBL" id="JAGIOP010000002">
    <property type="protein sequence ID" value="MBP2454428.1"/>
    <property type="molecule type" value="Genomic_DNA"/>
</dbReference>
<keyword evidence="4 7" id="KW-0812">Transmembrane</keyword>
<proteinExistence type="inferred from homology"/>
<dbReference type="Proteomes" id="UP000694460">
    <property type="component" value="Unassembled WGS sequence"/>
</dbReference>
<evidence type="ECO:0000256" key="1">
    <source>
        <dbReference type="ARBA" id="ARBA00004651"/>
    </source>
</evidence>
<gene>
    <name evidence="8" type="ORF">JOF57_004341</name>
</gene>
<dbReference type="PANTHER" id="PTHR34584">
    <property type="entry name" value="NA(+)/H(+) ANTIPORTER SUBUNIT E1"/>
    <property type="match status" value="1"/>
</dbReference>
<organism evidence="8 9">
    <name type="scientific">Mycolicibacterium lutetiense</name>
    <dbReference type="NCBI Taxonomy" id="1641992"/>
    <lineage>
        <taxon>Bacteria</taxon>
        <taxon>Bacillati</taxon>
        <taxon>Actinomycetota</taxon>
        <taxon>Actinomycetes</taxon>
        <taxon>Mycobacteriales</taxon>
        <taxon>Mycobacteriaceae</taxon>
        <taxon>Mycolicibacterium</taxon>
    </lineage>
</organism>
<keyword evidence="3" id="KW-1003">Cell membrane</keyword>
<evidence type="ECO:0000256" key="5">
    <source>
        <dbReference type="ARBA" id="ARBA00022989"/>
    </source>
</evidence>
<evidence type="ECO:0000256" key="6">
    <source>
        <dbReference type="ARBA" id="ARBA00023136"/>
    </source>
</evidence>
<evidence type="ECO:0000256" key="4">
    <source>
        <dbReference type="ARBA" id="ARBA00022692"/>
    </source>
</evidence>
<dbReference type="InterPro" id="IPR002758">
    <property type="entry name" value="Cation_antiport_E"/>
</dbReference>
<evidence type="ECO:0000256" key="7">
    <source>
        <dbReference type="SAM" id="Phobius"/>
    </source>
</evidence>
<evidence type="ECO:0000313" key="9">
    <source>
        <dbReference type="Proteomes" id="UP000694460"/>
    </source>
</evidence>
<feature type="transmembrane region" description="Helical" evidence="7">
    <location>
        <begin position="14"/>
        <end position="34"/>
    </location>
</feature>
<feature type="transmembrane region" description="Helical" evidence="7">
    <location>
        <begin position="73"/>
        <end position="93"/>
    </location>
</feature>
<sequence length="190" mass="21301">MSARAKKRPQLRHLALRTWLLLFLMLVWVLLWGHVTVANVASGLIVAVVITVLLPLPSVPVEGRLHPLSLLKLVVLVAYYLLLSSYQVAWMAIRPGPPPLVAVLRANVPALKSDLVLALAVNIFNVIPGSIVLEIDQARRILYIHVIDVGSERTVQRFYRQVEQVQRMLVAAFERESDWKPSAEREAGHT</sequence>
<keyword evidence="5 7" id="KW-1133">Transmembrane helix</keyword>
<feature type="transmembrane region" description="Helical" evidence="7">
    <location>
        <begin position="40"/>
        <end position="61"/>
    </location>
</feature>